<dbReference type="GO" id="GO:0036064">
    <property type="term" value="C:ciliary basal body"/>
    <property type="evidence" value="ECO:0007669"/>
    <property type="project" value="TreeGrafter"/>
</dbReference>
<sequence>MNVKKWISLKKISHSYILDPLADDVKSNTSGSCRTAKRQLTRLAFDETENRLLAVDSKGLIILVELGECMRYCKLGTVQSCTFIAFNPLNKIEILVGSIDGTIKITKISGDAREHCSLIGHKFPVKYIATYKNYALTTSSKEVIMWDLSTFSKVHQLRFFTTNVNVRRARFSSTGIIAVLYRDCILQVWEFERLDQDTKINVKPFGLRDVRDYQFTKDGRAMVMAGISNNIVIINTFKWDLIKRLELPDGLACIKELSFLPQVLDGGANKILAILCSDHTLHFIDLSTSCAVPLSSSNPLVDINHLSISPNGRYIACIDIAGSLRLEIADNLLSSEPKQKAKIFKPNQSRSHDLGHHLRCVRQYIQEELNLKRLIPILKEFGEYPRKHRPLIWASILELPRNLCAYSALTNKTPQQGLMEKILVDYPLADKGKALVLATIINCLVHWCPLLSHSTFLPRLVFPFIVVFQGNHLLAFEIIISVLSNYCQRWFEYHPLPPLNVLAMLENVLSEADPLLLNYFCEKGVTSSEYIWPLLQTTLSEVLSGDEWLILWDHLFSSGRSTLLLMSSIAYSICSREVIMSQLHSTQDFTQFYRAQGHVRVVDLLRVVRRLDQNTPYHLHPDRYLRSTIHRLPKTGPYPSFLNDQYPKYLTEDSQLELQRLQRNEEQATILRHSKRCHLKAAEEKKLQIERDNFLKEIEAARVDEQRRCYDAKVLNNKLSLKNLYKQNRNTRKSHDLEESSIETEDQAIEQQLQAKQCQTLQGQVKKLEFEVQTLLKTLDSSTTTQVTICK</sequence>
<dbReference type="GO" id="GO:0034451">
    <property type="term" value="C:centriolar satellite"/>
    <property type="evidence" value="ECO:0007669"/>
    <property type="project" value="UniProtKB-SubCell"/>
</dbReference>
<protein>
    <recommendedName>
        <fullName evidence="3">TBC1 domain family member 31</fullName>
    </recommendedName>
</protein>
<dbReference type="Proteomes" id="UP000829291">
    <property type="component" value="Chromosome 1"/>
</dbReference>
<organism evidence="14">
    <name type="scientific">Neodiprion lecontei</name>
    <name type="common">Redheaded pine sawfly</name>
    <dbReference type="NCBI Taxonomy" id="441921"/>
    <lineage>
        <taxon>Eukaryota</taxon>
        <taxon>Metazoa</taxon>
        <taxon>Ecdysozoa</taxon>
        <taxon>Arthropoda</taxon>
        <taxon>Hexapoda</taxon>
        <taxon>Insecta</taxon>
        <taxon>Pterygota</taxon>
        <taxon>Neoptera</taxon>
        <taxon>Endopterygota</taxon>
        <taxon>Hymenoptera</taxon>
        <taxon>Tenthredinoidea</taxon>
        <taxon>Diprionidae</taxon>
        <taxon>Diprioninae</taxon>
        <taxon>Neodiprion</taxon>
    </lineage>
</organism>
<dbReference type="PROSITE" id="PS50086">
    <property type="entry name" value="TBC_RABGAP"/>
    <property type="match status" value="1"/>
</dbReference>
<evidence type="ECO:0000259" key="12">
    <source>
        <dbReference type="PROSITE" id="PS50086"/>
    </source>
</evidence>
<dbReference type="Gene3D" id="2.130.10.10">
    <property type="entry name" value="YVTN repeat-like/Quinoprotein amine dehydrogenase"/>
    <property type="match status" value="2"/>
</dbReference>
<evidence type="ECO:0000256" key="8">
    <source>
        <dbReference type="ARBA" id="ARBA00023054"/>
    </source>
</evidence>
<dbReference type="PANTHER" id="PTHR19853">
    <property type="entry name" value="WD REPEAT CONTAINING PROTEIN 3 WDR3"/>
    <property type="match status" value="1"/>
</dbReference>
<keyword evidence="6" id="KW-0677">Repeat</keyword>
<evidence type="ECO:0000256" key="1">
    <source>
        <dbReference type="ARBA" id="ARBA00004120"/>
    </source>
</evidence>
<dbReference type="AlphaFoldDB" id="A0A6J0B7E7"/>
<dbReference type="FunCoup" id="A0A6J0B7E7">
    <property type="interactions" value="72"/>
</dbReference>
<evidence type="ECO:0000256" key="2">
    <source>
        <dbReference type="ARBA" id="ARBA00004607"/>
    </source>
</evidence>
<gene>
    <name evidence="14" type="primary">LOC107217215</name>
</gene>
<reference evidence="14" key="1">
    <citation type="submission" date="2025-08" db="UniProtKB">
        <authorList>
            <consortium name="RefSeq"/>
        </authorList>
    </citation>
    <scope>IDENTIFICATION</scope>
    <source>
        <tissue evidence="14">Thorax and Abdomen</tissue>
    </source>
</reference>
<keyword evidence="13" id="KW-1185">Reference proteome</keyword>
<comment type="subcellular location">
    <subcellularLocation>
        <location evidence="1">Cytoplasm</location>
        <location evidence="1">Cytoskeleton</location>
        <location evidence="1">Cilium basal body</location>
    </subcellularLocation>
    <subcellularLocation>
        <location evidence="2">Cytoplasm</location>
        <location evidence="2">Cytoskeleton</location>
        <location evidence="2">Microtubule organizing center</location>
        <location evidence="2">Centrosome</location>
        <location evidence="2">Centriolar satellite</location>
    </subcellularLocation>
</comment>
<keyword evidence="9" id="KW-0206">Cytoskeleton</keyword>
<evidence type="ECO:0000313" key="14">
    <source>
        <dbReference type="RefSeq" id="XP_015510117.2"/>
    </source>
</evidence>
<name>A0A6J0B7E7_NEOLC</name>
<dbReference type="SMART" id="SM00320">
    <property type="entry name" value="WD40"/>
    <property type="match status" value="5"/>
</dbReference>
<dbReference type="SUPFAM" id="SSF50978">
    <property type="entry name" value="WD40 repeat-like"/>
    <property type="match status" value="1"/>
</dbReference>
<keyword evidence="8" id="KW-0175">Coiled coil</keyword>
<dbReference type="InterPro" id="IPR051570">
    <property type="entry name" value="TBC1_cilium_biogenesis"/>
</dbReference>
<dbReference type="Pfam" id="PF00566">
    <property type="entry name" value="RabGAP-TBC"/>
    <property type="match status" value="1"/>
</dbReference>
<evidence type="ECO:0000256" key="6">
    <source>
        <dbReference type="ARBA" id="ARBA00022737"/>
    </source>
</evidence>
<evidence type="ECO:0000256" key="4">
    <source>
        <dbReference type="ARBA" id="ARBA00022490"/>
    </source>
</evidence>
<dbReference type="InterPro" id="IPR000195">
    <property type="entry name" value="Rab-GAP-TBC_dom"/>
</dbReference>
<dbReference type="InterPro" id="IPR036322">
    <property type="entry name" value="WD40_repeat_dom_sf"/>
</dbReference>
<keyword evidence="7" id="KW-0970">Cilium biogenesis/degradation</keyword>
<dbReference type="RefSeq" id="XP_015510117.2">
    <property type="nucleotide sequence ID" value="XM_015654631.2"/>
</dbReference>
<keyword evidence="4" id="KW-0963">Cytoplasm</keyword>
<dbReference type="GO" id="GO:0060271">
    <property type="term" value="P:cilium assembly"/>
    <property type="evidence" value="ECO:0007669"/>
    <property type="project" value="TreeGrafter"/>
</dbReference>
<dbReference type="KEGG" id="nlo:107217215"/>
<accession>A0A6J0B7E7</accession>
<keyword evidence="5" id="KW-0853">WD repeat</keyword>
<evidence type="ECO:0000256" key="9">
    <source>
        <dbReference type="ARBA" id="ARBA00023212"/>
    </source>
</evidence>
<feature type="domain" description="Rab-GAP TBC" evidence="12">
    <location>
        <begin position="383"/>
        <end position="559"/>
    </location>
</feature>
<dbReference type="OrthoDB" id="5578278at2759"/>
<dbReference type="InParanoid" id="A0A6J0B7E7"/>
<evidence type="ECO:0000256" key="3">
    <source>
        <dbReference type="ARBA" id="ARBA00014199"/>
    </source>
</evidence>
<evidence type="ECO:0000256" key="11">
    <source>
        <dbReference type="ARBA" id="ARBA00034464"/>
    </source>
</evidence>
<dbReference type="InterPro" id="IPR035969">
    <property type="entry name" value="Rab-GAP_TBC_sf"/>
</dbReference>
<comment type="function">
    <text evidence="11">Molecular adapter which is involved in cilium biogenesis. Part of a functional complex including OFD1 a centriolar protein involved in cilium assembly. Could regulate the cAMP-dependent phosphorylation of OFD1, and its subsequent ubiquitination by PJA2 which ultimately leads to its proteasomal degradation.</text>
</comment>
<evidence type="ECO:0000256" key="10">
    <source>
        <dbReference type="ARBA" id="ARBA00023273"/>
    </source>
</evidence>
<dbReference type="InterPro" id="IPR015943">
    <property type="entry name" value="WD40/YVTN_repeat-like_dom_sf"/>
</dbReference>
<evidence type="ECO:0000256" key="5">
    <source>
        <dbReference type="ARBA" id="ARBA00022574"/>
    </source>
</evidence>
<dbReference type="InterPro" id="IPR001680">
    <property type="entry name" value="WD40_rpt"/>
</dbReference>
<evidence type="ECO:0000256" key="7">
    <source>
        <dbReference type="ARBA" id="ARBA00022794"/>
    </source>
</evidence>
<dbReference type="SUPFAM" id="SSF47923">
    <property type="entry name" value="Ypt/Rab-GAP domain of gyp1p"/>
    <property type="match status" value="1"/>
</dbReference>
<proteinExistence type="predicted"/>
<evidence type="ECO:0000313" key="13">
    <source>
        <dbReference type="Proteomes" id="UP000829291"/>
    </source>
</evidence>
<dbReference type="GeneID" id="107217215"/>
<dbReference type="Gene3D" id="1.10.472.80">
    <property type="entry name" value="Ypt/Rab-GAP domain of gyp1p, domain 3"/>
    <property type="match status" value="1"/>
</dbReference>
<dbReference type="PANTHER" id="PTHR19853:SF1">
    <property type="entry name" value="TBC1 DOMAIN FAMILY MEMBER 31"/>
    <property type="match status" value="1"/>
</dbReference>
<keyword evidence="10" id="KW-0966">Cell projection</keyword>